<proteinExistence type="predicted"/>
<protein>
    <submittedName>
        <fullName evidence="1">Uncharacterized protein</fullName>
    </submittedName>
</protein>
<name>A0ACB0LZ73_TRIPR</name>
<dbReference type="EMBL" id="CASHSV030000716">
    <property type="protein sequence ID" value="CAJ2674608.1"/>
    <property type="molecule type" value="Genomic_DNA"/>
</dbReference>
<comment type="caution">
    <text evidence="1">The sequence shown here is derived from an EMBL/GenBank/DDBJ whole genome shotgun (WGS) entry which is preliminary data.</text>
</comment>
<organism evidence="1 2">
    <name type="scientific">Trifolium pratense</name>
    <name type="common">Red clover</name>
    <dbReference type="NCBI Taxonomy" id="57577"/>
    <lineage>
        <taxon>Eukaryota</taxon>
        <taxon>Viridiplantae</taxon>
        <taxon>Streptophyta</taxon>
        <taxon>Embryophyta</taxon>
        <taxon>Tracheophyta</taxon>
        <taxon>Spermatophyta</taxon>
        <taxon>Magnoliopsida</taxon>
        <taxon>eudicotyledons</taxon>
        <taxon>Gunneridae</taxon>
        <taxon>Pentapetalae</taxon>
        <taxon>rosids</taxon>
        <taxon>fabids</taxon>
        <taxon>Fabales</taxon>
        <taxon>Fabaceae</taxon>
        <taxon>Papilionoideae</taxon>
        <taxon>50 kb inversion clade</taxon>
        <taxon>NPAAA clade</taxon>
        <taxon>Hologalegina</taxon>
        <taxon>IRL clade</taxon>
        <taxon>Trifolieae</taxon>
        <taxon>Trifolium</taxon>
    </lineage>
</organism>
<dbReference type="Proteomes" id="UP001177021">
    <property type="component" value="Unassembled WGS sequence"/>
</dbReference>
<keyword evidence="2" id="KW-1185">Reference proteome</keyword>
<accession>A0ACB0LZ73</accession>
<evidence type="ECO:0000313" key="2">
    <source>
        <dbReference type="Proteomes" id="UP001177021"/>
    </source>
</evidence>
<evidence type="ECO:0000313" key="1">
    <source>
        <dbReference type="EMBL" id="CAJ2674608.1"/>
    </source>
</evidence>
<gene>
    <name evidence="1" type="ORF">MILVUS5_LOCUS37815</name>
</gene>
<reference evidence="1" key="1">
    <citation type="submission" date="2023-10" db="EMBL/GenBank/DDBJ databases">
        <authorList>
            <person name="Rodriguez Cubillos JULIANA M."/>
            <person name="De Vega J."/>
        </authorList>
    </citation>
    <scope>NUCLEOTIDE SEQUENCE</scope>
</reference>
<sequence length="397" mass="45252">MSDSKVGIELGRVTGRYILPPFIVRFTLGLMVFFVLLVYTCRRRHISIYENIEVFLRGSTLMPIRYSYKDIKKMTGNFKDKVGEGGFGSVYRGRLSSGSFVAVKMLGKLRGNGQDFISEVATIGRIHHANVVRLIGFCFERSKRALVYEFMSNGSLDKYISSKEDAIFLTSKKMYEISLGVARGIAYLHQGCDMQILHFDIKPHNILLDENFIPKVSDFGLAKLYPNDNSIVTLTAARGTIGYMAPELFYKNIGGVSYKADVYSFGMLLMEMANKRRNLNPNADRSSQLFFPFWIYNQLIEEREIQMDEITEEEKNNVKKMFIIALWCIQLKPSDRPAMNKVIEMLEGNIEEIEMPSKPSFYPNEIIVDIESETDTDSDSISFIVECTSKPLLMNSA</sequence>